<feature type="compositionally biased region" description="Acidic residues" evidence="1">
    <location>
        <begin position="336"/>
        <end position="352"/>
    </location>
</feature>
<feature type="transmembrane region" description="Helical" evidence="2">
    <location>
        <begin position="607"/>
        <end position="628"/>
    </location>
</feature>
<feature type="region of interest" description="Disordered" evidence="1">
    <location>
        <begin position="317"/>
        <end position="471"/>
    </location>
</feature>
<accession>A0A9W7KTG9</accession>
<keyword evidence="2" id="KW-1133">Transmembrane helix</keyword>
<evidence type="ECO:0000256" key="1">
    <source>
        <dbReference type="SAM" id="MobiDB-lite"/>
    </source>
</evidence>
<reference evidence="4" key="1">
    <citation type="journal article" date="2023" name="Commun. Biol.">
        <title>Genome analysis of Parmales, the sister group of diatoms, reveals the evolutionary specialization of diatoms from phago-mixotrophs to photoautotrophs.</title>
        <authorList>
            <person name="Ban H."/>
            <person name="Sato S."/>
            <person name="Yoshikawa S."/>
            <person name="Yamada K."/>
            <person name="Nakamura Y."/>
            <person name="Ichinomiya M."/>
            <person name="Sato N."/>
            <person name="Blanc-Mathieu R."/>
            <person name="Endo H."/>
            <person name="Kuwata A."/>
            <person name="Ogata H."/>
        </authorList>
    </citation>
    <scope>NUCLEOTIDE SEQUENCE [LARGE SCALE GENOMIC DNA]</scope>
    <source>
        <strain evidence="4">NIES 3699</strain>
    </source>
</reference>
<feature type="compositionally biased region" description="Acidic residues" evidence="1">
    <location>
        <begin position="1"/>
        <end position="10"/>
    </location>
</feature>
<evidence type="ECO:0000313" key="4">
    <source>
        <dbReference type="Proteomes" id="UP001165160"/>
    </source>
</evidence>
<dbReference type="EMBL" id="BRXX01000424">
    <property type="protein sequence ID" value="GMI10982.1"/>
    <property type="molecule type" value="Genomic_DNA"/>
</dbReference>
<dbReference type="AlphaFoldDB" id="A0A9W7KTG9"/>
<comment type="caution">
    <text evidence="3">The sequence shown here is derived from an EMBL/GenBank/DDBJ whole genome shotgun (WGS) entry which is preliminary data.</text>
</comment>
<keyword evidence="2" id="KW-0472">Membrane</keyword>
<feature type="region of interest" description="Disordered" evidence="1">
    <location>
        <begin position="1"/>
        <end position="53"/>
    </location>
</feature>
<evidence type="ECO:0000256" key="2">
    <source>
        <dbReference type="SAM" id="Phobius"/>
    </source>
</evidence>
<protein>
    <submittedName>
        <fullName evidence="3">Uncharacterized protein</fullName>
    </submittedName>
</protein>
<evidence type="ECO:0000313" key="3">
    <source>
        <dbReference type="EMBL" id="GMI10982.1"/>
    </source>
</evidence>
<gene>
    <name evidence="3" type="ORF">TrVE_jg3288</name>
</gene>
<dbReference type="Proteomes" id="UP001165160">
    <property type="component" value="Unassembled WGS sequence"/>
</dbReference>
<name>A0A9W7KTG9_9STRA</name>
<feature type="compositionally biased region" description="Gly residues" evidence="1">
    <location>
        <begin position="386"/>
        <end position="398"/>
    </location>
</feature>
<sequence>MLRDDDDDANLSDAGDSPYLHHSGLSFDDVRQGTGDGDTFDPHHSQAQGRPGLIGRTSQFVTSAINDTVDATKAATLNTTTSILKTAGSATSNYILHPTATIVARDILPELFTLLYEYVKAITPQRGRDVARIFGSGGRNLMHVLSETPRGQSFLATNAATFDSFISTISSPLGRQLVIDYTSHFVKTCEAAATPEAKAAMDSGVEAFCRLTDVLASDRAKEFYRGWSASLWEGAKLMADGNSALAAAEVVANVCHALEMEDEVHSKEKRRMLGRKERTRRRRAKAKRISRSGIGGTLLDGEPLEAAVLNAFGSGELEEDEQAGSKFGHDAADIDGGWEDEEGEGDGEEAENASESGSDQNSTPKTGAAAIKIGDKFTLREDEVEGGVGVGGGGGGGGGDEDGPVDNSIVSTPAPRTPAFVDVEQSHTPGGPPPPQKAMGDSCPVNAPLPPTSAQKKKESARKTLSRRTSMADEGFVQPGYDLDIFEYRLGLRKETLQRRGRNIRKAAKEQKSRGASKLFGTAVEASVEKKREDAGGPRFHLAAAAAGLGGGGVKPAGRRWAWGVGVGGGGGEGGAGAEGRTEGREVITPEPYKPKMTQAELALERWIVYLGLIVLGVVLMVLVWLTLGMYGLYVVFFGGGVGAGAGAGAGAGVGLGGVGVGDGGGAEAGGTLVLKYLTQDGQLLDLPGGGIGVLHGEL</sequence>
<keyword evidence="4" id="KW-1185">Reference proteome</keyword>
<feature type="compositionally biased region" description="Basic residues" evidence="1">
    <location>
        <begin position="267"/>
        <end position="290"/>
    </location>
</feature>
<proteinExistence type="predicted"/>
<organism evidence="3 4">
    <name type="scientific">Triparma verrucosa</name>
    <dbReference type="NCBI Taxonomy" id="1606542"/>
    <lineage>
        <taxon>Eukaryota</taxon>
        <taxon>Sar</taxon>
        <taxon>Stramenopiles</taxon>
        <taxon>Ochrophyta</taxon>
        <taxon>Bolidophyceae</taxon>
        <taxon>Parmales</taxon>
        <taxon>Triparmaceae</taxon>
        <taxon>Triparma</taxon>
    </lineage>
</organism>
<keyword evidence="2" id="KW-0812">Transmembrane</keyword>
<feature type="region of interest" description="Disordered" evidence="1">
    <location>
        <begin position="266"/>
        <end position="295"/>
    </location>
</feature>